<dbReference type="STRING" id="1798373.A2154_02530"/>
<organism evidence="1 2">
    <name type="scientific">Candidatus Gottesmanbacteria bacterium RBG_16_43_7</name>
    <dbReference type="NCBI Taxonomy" id="1798373"/>
    <lineage>
        <taxon>Bacteria</taxon>
        <taxon>Candidatus Gottesmaniibacteriota</taxon>
    </lineage>
</organism>
<proteinExistence type="predicted"/>
<dbReference type="EMBL" id="MFJC01000008">
    <property type="protein sequence ID" value="OGG09941.1"/>
    <property type="molecule type" value="Genomic_DNA"/>
</dbReference>
<sequence length="132" mass="15650">MRLATLKRHYLNHDLPFTKNMIVPDLFTFGGYGLNKVATGSLTTMFDAHGQIWYEAVMWGLMGEKLGLVVTDFQNRRFDWYQILRDSRQGGYNERMQMVISHNEDWHYRFLDRYEYALKNQLSGTVFQPELS</sequence>
<dbReference type="Proteomes" id="UP000176854">
    <property type="component" value="Unassembled WGS sequence"/>
</dbReference>
<name>A0A1F5ZC06_9BACT</name>
<evidence type="ECO:0000313" key="2">
    <source>
        <dbReference type="Proteomes" id="UP000176854"/>
    </source>
</evidence>
<comment type="caution">
    <text evidence="1">The sequence shown here is derived from an EMBL/GenBank/DDBJ whole genome shotgun (WGS) entry which is preliminary data.</text>
</comment>
<dbReference type="AlphaFoldDB" id="A0A1F5ZC06"/>
<gene>
    <name evidence="1" type="ORF">A2154_02530</name>
</gene>
<accession>A0A1F5ZC06</accession>
<evidence type="ECO:0000313" key="1">
    <source>
        <dbReference type="EMBL" id="OGG09941.1"/>
    </source>
</evidence>
<reference evidence="1 2" key="1">
    <citation type="journal article" date="2016" name="Nat. Commun.">
        <title>Thousands of microbial genomes shed light on interconnected biogeochemical processes in an aquifer system.</title>
        <authorList>
            <person name="Anantharaman K."/>
            <person name="Brown C.T."/>
            <person name="Hug L.A."/>
            <person name="Sharon I."/>
            <person name="Castelle C.J."/>
            <person name="Probst A.J."/>
            <person name="Thomas B.C."/>
            <person name="Singh A."/>
            <person name="Wilkins M.J."/>
            <person name="Karaoz U."/>
            <person name="Brodie E.L."/>
            <person name="Williams K.H."/>
            <person name="Hubbard S.S."/>
            <person name="Banfield J.F."/>
        </authorList>
    </citation>
    <scope>NUCLEOTIDE SEQUENCE [LARGE SCALE GENOMIC DNA]</scope>
</reference>
<protein>
    <submittedName>
        <fullName evidence="1">Uncharacterized protein</fullName>
    </submittedName>
</protein>